<evidence type="ECO:0000256" key="4">
    <source>
        <dbReference type="ARBA" id="ARBA00023274"/>
    </source>
</evidence>
<dbReference type="GO" id="GO:0003729">
    <property type="term" value="F:mRNA binding"/>
    <property type="evidence" value="ECO:0007669"/>
    <property type="project" value="UniProtKB-ARBA"/>
</dbReference>
<keyword evidence="3 6" id="KW-0689">Ribosomal protein</keyword>
<name>A0A5E4W4W0_9BURK</name>
<dbReference type="FunFam" id="3.90.1180.10:FF:000001">
    <property type="entry name" value="50S ribosomal protein L13"/>
    <property type="match status" value="1"/>
</dbReference>
<proteinExistence type="inferred from homology"/>
<evidence type="ECO:0000256" key="5">
    <source>
        <dbReference type="ARBA" id="ARBA00035201"/>
    </source>
</evidence>
<dbReference type="GO" id="GO:0017148">
    <property type="term" value="P:negative regulation of translation"/>
    <property type="evidence" value="ECO:0007669"/>
    <property type="project" value="TreeGrafter"/>
</dbReference>
<dbReference type="Proteomes" id="UP000366945">
    <property type="component" value="Unassembled WGS sequence"/>
</dbReference>
<dbReference type="NCBIfam" id="TIGR01066">
    <property type="entry name" value="rplM_bact"/>
    <property type="match status" value="1"/>
</dbReference>
<comment type="subunit">
    <text evidence="2 6">Part of the 50S ribosomal subunit.</text>
</comment>
<dbReference type="GO" id="GO:0006412">
    <property type="term" value="P:translation"/>
    <property type="evidence" value="ECO:0007669"/>
    <property type="project" value="UniProtKB-UniRule"/>
</dbReference>
<dbReference type="PANTHER" id="PTHR11545">
    <property type="entry name" value="RIBOSOMAL PROTEIN L13"/>
    <property type="match status" value="1"/>
</dbReference>
<dbReference type="InterPro" id="IPR005822">
    <property type="entry name" value="Ribosomal_uL13"/>
</dbReference>
<evidence type="ECO:0000313" key="8">
    <source>
        <dbReference type="Proteomes" id="UP000366945"/>
    </source>
</evidence>
<keyword evidence="8" id="KW-1185">Reference proteome</keyword>
<evidence type="ECO:0000256" key="1">
    <source>
        <dbReference type="ARBA" id="ARBA00006227"/>
    </source>
</evidence>
<organism evidence="7 8">
    <name type="scientific">Pandoraea pneumonica</name>
    <dbReference type="NCBI Taxonomy" id="2508299"/>
    <lineage>
        <taxon>Bacteria</taxon>
        <taxon>Pseudomonadati</taxon>
        <taxon>Pseudomonadota</taxon>
        <taxon>Betaproteobacteria</taxon>
        <taxon>Burkholderiales</taxon>
        <taxon>Burkholderiaceae</taxon>
        <taxon>Pandoraea</taxon>
    </lineage>
</organism>
<dbReference type="InterPro" id="IPR005823">
    <property type="entry name" value="Ribosomal_uL13_bac-type"/>
</dbReference>
<dbReference type="PANTHER" id="PTHR11545:SF2">
    <property type="entry name" value="LARGE RIBOSOMAL SUBUNIT PROTEIN UL13M"/>
    <property type="match status" value="1"/>
</dbReference>
<dbReference type="EMBL" id="CABPSK010000002">
    <property type="protein sequence ID" value="VVE18290.1"/>
    <property type="molecule type" value="Genomic_DNA"/>
</dbReference>
<evidence type="ECO:0000256" key="3">
    <source>
        <dbReference type="ARBA" id="ARBA00022980"/>
    </source>
</evidence>
<dbReference type="Gene3D" id="3.90.1180.10">
    <property type="entry name" value="Ribosomal protein L13"/>
    <property type="match status" value="1"/>
</dbReference>
<reference evidence="7 8" key="1">
    <citation type="submission" date="2019-08" db="EMBL/GenBank/DDBJ databases">
        <authorList>
            <person name="Peeters C."/>
        </authorList>
    </citation>
    <scope>NUCLEOTIDE SEQUENCE [LARGE SCALE GENOMIC DNA]</scope>
    <source>
        <strain evidence="7 8">LMG 31114</strain>
    </source>
</reference>
<gene>
    <name evidence="6" type="primary">rplM</name>
    <name evidence="7" type="ORF">PPN31114_03016</name>
</gene>
<dbReference type="InterPro" id="IPR036899">
    <property type="entry name" value="Ribosomal_uL13_sf"/>
</dbReference>
<dbReference type="PIRSF" id="PIRSF002181">
    <property type="entry name" value="Ribosomal_L13"/>
    <property type="match status" value="1"/>
</dbReference>
<evidence type="ECO:0000256" key="2">
    <source>
        <dbReference type="ARBA" id="ARBA00011838"/>
    </source>
</evidence>
<dbReference type="GO" id="GO:0003735">
    <property type="term" value="F:structural constituent of ribosome"/>
    <property type="evidence" value="ECO:0007669"/>
    <property type="project" value="InterPro"/>
</dbReference>
<comment type="function">
    <text evidence="6">This protein is one of the early assembly proteins of the 50S ribosomal subunit, although it is not seen to bind rRNA by itself. It is important during the early stages of 50S assembly.</text>
</comment>
<comment type="similarity">
    <text evidence="1 6">Belongs to the universal ribosomal protein uL13 family.</text>
</comment>
<protein>
    <recommendedName>
        <fullName evidence="5 6">Large ribosomal subunit protein uL13</fullName>
    </recommendedName>
</protein>
<dbReference type="Pfam" id="PF00572">
    <property type="entry name" value="Ribosomal_L13"/>
    <property type="match status" value="1"/>
</dbReference>
<dbReference type="SUPFAM" id="SSF52161">
    <property type="entry name" value="Ribosomal protein L13"/>
    <property type="match status" value="1"/>
</dbReference>
<dbReference type="CDD" id="cd00392">
    <property type="entry name" value="Ribosomal_L13"/>
    <property type="match status" value="1"/>
</dbReference>
<evidence type="ECO:0000256" key="6">
    <source>
        <dbReference type="HAMAP-Rule" id="MF_01366"/>
    </source>
</evidence>
<accession>A0A5E4W4W0</accession>
<dbReference type="HAMAP" id="MF_01366">
    <property type="entry name" value="Ribosomal_uL13"/>
    <property type="match status" value="1"/>
</dbReference>
<dbReference type="AlphaFoldDB" id="A0A5E4W4W0"/>
<keyword evidence="4 6" id="KW-0687">Ribonucleoprotein</keyword>
<sequence length="169" mass="18890">MQLARTRPADKQEVGVYGARSFLIGSIMKTFSAKPAEVTREWFVIDATDKVLGRVASEVARRLRGKHKPEFTPHVDTGDYIIIVNAAKLKVTGAKQTDKKYYRHTGYPGGIYETTFGKMQERFPGRALEKAVKGMLPKGPLGYAMIKKLKVYADGNHPHEAQQPKSLEI</sequence>
<evidence type="ECO:0000313" key="7">
    <source>
        <dbReference type="EMBL" id="VVE18290.1"/>
    </source>
</evidence>
<dbReference type="GO" id="GO:0022625">
    <property type="term" value="C:cytosolic large ribosomal subunit"/>
    <property type="evidence" value="ECO:0007669"/>
    <property type="project" value="TreeGrafter"/>
</dbReference>